<name>A0A0F9CZS2_9ZZZZ</name>
<dbReference type="AlphaFoldDB" id="A0A0F9CZS2"/>
<comment type="caution">
    <text evidence="1">The sequence shown here is derived from an EMBL/GenBank/DDBJ whole genome shotgun (WGS) entry which is preliminary data.</text>
</comment>
<sequence>DYWPRFVQGDDGRVTIKGRVGAKQSPVKDRKFAEMEDAINRGVPYASPVETVQLYGRALQKMMRDKMLIKVIKEDKIGRPVMKQLTQEIKALRSQIKQAKPATVETANELQVLRNKVSNLQAVRSSKKRSLIPAKQVLGPGFGKELLEPDAAKVMQDIIGPGLGGRVGKGLRGATWLASIPRFVVTGAMDVGQFFIQGATLLATDPVSWGRVVGHSLVSLYSPEHWSRFLKTSPEAIEAAKYGIGRGGIEFLEITKRSAALGRVPGAGVIKAVFGAAPRSFETFIEGSRIFNYSSLAKIQRGAVGKAPRGLLPTTGRAAAGISADELEGELFRIAGYVKTKLGTTDLMGLGLSTTQRQVESAFLLYSPRYTRSVFGMLGWAMSNGVPARDAQRALGTMLFGGLSAFYGFARATGMSHDEAIERVNPMSGGKFLSLPMGGNEYGFGSSYRATLGFLGQLIREDNLDLGTWTSTDNPIFKYLRSRTAPTTGTLIDFIEGEDFLGKEVDLNAFIDDPARILDYATGKFLPLNLEALFEARGPLEQRLLAGLTETVGGRSFPRSAFSIFQEAQESVFQEKRALGEKPYIDYDSFGDLQ</sequence>
<dbReference type="EMBL" id="LAZR01031076">
    <property type="protein sequence ID" value="KKL54794.1"/>
    <property type="molecule type" value="Genomic_DNA"/>
</dbReference>
<reference evidence="1" key="1">
    <citation type="journal article" date="2015" name="Nature">
        <title>Complex archaea that bridge the gap between prokaryotes and eukaryotes.</title>
        <authorList>
            <person name="Spang A."/>
            <person name="Saw J.H."/>
            <person name="Jorgensen S.L."/>
            <person name="Zaremba-Niedzwiedzka K."/>
            <person name="Martijn J."/>
            <person name="Lind A.E."/>
            <person name="van Eijk R."/>
            <person name="Schleper C."/>
            <person name="Guy L."/>
            <person name="Ettema T.J."/>
        </authorList>
    </citation>
    <scope>NUCLEOTIDE SEQUENCE</scope>
</reference>
<gene>
    <name evidence="1" type="ORF">LCGC14_2261850</name>
</gene>
<feature type="non-terminal residue" evidence="1">
    <location>
        <position position="1"/>
    </location>
</feature>
<feature type="non-terminal residue" evidence="1">
    <location>
        <position position="594"/>
    </location>
</feature>
<evidence type="ECO:0000313" key="1">
    <source>
        <dbReference type="EMBL" id="KKL54794.1"/>
    </source>
</evidence>
<organism evidence="1">
    <name type="scientific">marine sediment metagenome</name>
    <dbReference type="NCBI Taxonomy" id="412755"/>
    <lineage>
        <taxon>unclassified sequences</taxon>
        <taxon>metagenomes</taxon>
        <taxon>ecological metagenomes</taxon>
    </lineage>
</organism>
<protein>
    <submittedName>
        <fullName evidence="1">Uncharacterized protein</fullName>
    </submittedName>
</protein>
<proteinExistence type="predicted"/>
<accession>A0A0F9CZS2</accession>